<name>A0ABT6FK90_9BACT</name>
<feature type="transmembrane region" description="Helical" evidence="1">
    <location>
        <begin position="50"/>
        <end position="70"/>
    </location>
</feature>
<keyword evidence="1" id="KW-0812">Transmembrane</keyword>
<feature type="transmembrane region" description="Helical" evidence="1">
    <location>
        <begin position="82"/>
        <end position="104"/>
    </location>
</feature>
<evidence type="ECO:0000313" key="2">
    <source>
        <dbReference type="EMBL" id="MDG3007969.1"/>
    </source>
</evidence>
<organism evidence="2 3">
    <name type="scientific">Paludisphaera mucosa</name>
    <dbReference type="NCBI Taxonomy" id="3030827"/>
    <lineage>
        <taxon>Bacteria</taxon>
        <taxon>Pseudomonadati</taxon>
        <taxon>Planctomycetota</taxon>
        <taxon>Planctomycetia</taxon>
        <taxon>Isosphaerales</taxon>
        <taxon>Isosphaeraceae</taxon>
        <taxon>Paludisphaera</taxon>
    </lineage>
</organism>
<sequence length="163" mass="17956">MIENSRAIAPHSPSTPWGRRVAGTAFGWLALWGFWVGLSRHNHPNLKLNLIASALLVMTFAAAAYANHLVLIPRYWRRSRFLAYAASLLMVMGLLALACTLAIHLVYDLLWGPDPARFGFGTNLVMEFILVATHVVLIAAVVRLRRSAGRRSSRPTIPSPDGS</sequence>
<dbReference type="Proteomes" id="UP001216907">
    <property type="component" value="Unassembled WGS sequence"/>
</dbReference>
<evidence type="ECO:0000256" key="1">
    <source>
        <dbReference type="SAM" id="Phobius"/>
    </source>
</evidence>
<gene>
    <name evidence="2" type="ORF">PZE19_29750</name>
</gene>
<keyword evidence="1" id="KW-0472">Membrane</keyword>
<dbReference type="RefSeq" id="WP_277864237.1">
    <property type="nucleotide sequence ID" value="NZ_JARRAG010000002.1"/>
</dbReference>
<protein>
    <submittedName>
        <fullName evidence="2">Uncharacterized protein</fullName>
    </submittedName>
</protein>
<keyword evidence="3" id="KW-1185">Reference proteome</keyword>
<feature type="transmembrane region" description="Helical" evidence="1">
    <location>
        <begin position="21"/>
        <end position="38"/>
    </location>
</feature>
<feature type="transmembrane region" description="Helical" evidence="1">
    <location>
        <begin position="124"/>
        <end position="144"/>
    </location>
</feature>
<dbReference type="EMBL" id="JARRAG010000002">
    <property type="protein sequence ID" value="MDG3007969.1"/>
    <property type="molecule type" value="Genomic_DNA"/>
</dbReference>
<evidence type="ECO:0000313" key="3">
    <source>
        <dbReference type="Proteomes" id="UP001216907"/>
    </source>
</evidence>
<keyword evidence="1" id="KW-1133">Transmembrane helix</keyword>
<proteinExistence type="predicted"/>
<reference evidence="2 3" key="1">
    <citation type="submission" date="2023-03" db="EMBL/GenBank/DDBJ databases">
        <title>Paludisphaera mucosa sp. nov. a novel planctomycete from northern fen.</title>
        <authorList>
            <person name="Ivanova A."/>
        </authorList>
    </citation>
    <scope>NUCLEOTIDE SEQUENCE [LARGE SCALE GENOMIC DNA]</scope>
    <source>
        <strain evidence="2 3">Pla2</strain>
    </source>
</reference>
<accession>A0ABT6FK90</accession>
<comment type="caution">
    <text evidence="2">The sequence shown here is derived from an EMBL/GenBank/DDBJ whole genome shotgun (WGS) entry which is preliminary data.</text>
</comment>